<accession>A0A972FIH4</accession>
<comment type="subunit">
    <text evidence="6">Homodimer.</text>
</comment>
<feature type="domain" description="Flavodoxin-like fold" evidence="7">
    <location>
        <begin position="2"/>
        <end position="197"/>
    </location>
</feature>
<dbReference type="EMBL" id="JAAMPU010000093">
    <property type="protein sequence ID" value="NMH26619.1"/>
    <property type="molecule type" value="Genomic_DNA"/>
</dbReference>
<dbReference type="PANTHER" id="PTHR43741:SF4">
    <property type="entry name" value="FMN-DEPENDENT NADH:QUINONE OXIDOREDUCTASE"/>
    <property type="match status" value="1"/>
</dbReference>
<evidence type="ECO:0000256" key="5">
    <source>
        <dbReference type="ARBA" id="ARBA00048542"/>
    </source>
</evidence>
<evidence type="ECO:0000256" key="4">
    <source>
        <dbReference type="ARBA" id="ARBA00023027"/>
    </source>
</evidence>
<comment type="caution">
    <text evidence="6">Lacks conserved residue(s) required for the propagation of feature annotation.</text>
</comment>
<evidence type="ECO:0000256" key="6">
    <source>
        <dbReference type="HAMAP-Rule" id="MF_01216"/>
    </source>
</evidence>
<evidence type="ECO:0000256" key="1">
    <source>
        <dbReference type="ARBA" id="ARBA00022630"/>
    </source>
</evidence>
<protein>
    <recommendedName>
        <fullName evidence="6">FMN dependent NADH:quinone oxidoreductase</fullName>
        <ecNumber evidence="6">1.6.5.-</ecNumber>
    </recommendedName>
    <alternativeName>
        <fullName evidence="6">Azo-dye reductase</fullName>
    </alternativeName>
    <alternativeName>
        <fullName evidence="6">FMN-dependent NADH-azo compound oxidoreductase</fullName>
    </alternativeName>
    <alternativeName>
        <fullName evidence="6">FMN-dependent NADH-azoreductase</fullName>
        <ecNumber evidence="6">1.7.1.17</ecNumber>
    </alternativeName>
</protein>
<organism evidence="8 9">
    <name type="scientific">Flavobacterium silvaticum</name>
    <dbReference type="NCBI Taxonomy" id="1852020"/>
    <lineage>
        <taxon>Bacteria</taxon>
        <taxon>Pseudomonadati</taxon>
        <taxon>Bacteroidota</taxon>
        <taxon>Flavobacteriia</taxon>
        <taxon>Flavobacteriales</taxon>
        <taxon>Flavobacteriaceae</taxon>
        <taxon>Flavobacterium</taxon>
    </lineage>
</organism>
<dbReference type="EC" id="1.6.5.-" evidence="6"/>
<dbReference type="InterPro" id="IPR050104">
    <property type="entry name" value="FMN-dep_NADH:Q_OxRdtase_AzoR1"/>
</dbReference>
<keyword evidence="9" id="KW-1185">Reference proteome</keyword>
<comment type="function">
    <text evidence="6">Also exhibits azoreductase activity. Catalyzes the reductive cleavage of the azo bond in aromatic azo compounds to the corresponding amines.</text>
</comment>
<comment type="function">
    <text evidence="6">Quinone reductase that provides resistance to thiol-specific stress caused by electrophilic quinones.</text>
</comment>
<evidence type="ECO:0000313" key="8">
    <source>
        <dbReference type="EMBL" id="NMH26619.1"/>
    </source>
</evidence>
<feature type="binding site" evidence="6">
    <location>
        <begin position="16"/>
        <end position="18"/>
    </location>
    <ligand>
        <name>FMN</name>
        <dbReference type="ChEBI" id="CHEBI:58210"/>
    </ligand>
</feature>
<dbReference type="GO" id="GO:0010181">
    <property type="term" value="F:FMN binding"/>
    <property type="evidence" value="ECO:0007669"/>
    <property type="project" value="UniProtKB-UniRule"/>
</dbReference>
<feature type="binding site" evidence="6">
    <location>
        <position position="10"/>
    </location>
    <ligand>
        <name>FMN</name>
        <dbReference type="ChEBI" id="CHEBI:58210"/>
    </ligand>
</feature>
<dbReference type="AlphaFoldDB" id="A0A972FIH4"/>
<comment type="cofactor">
    <cofactor evidence="6">
        <name>FMN</name>
        <dbReference type="ChEBI" id="CHEBI:58210"/>
    </cofactor>
    <text evidence="6">Binds 1 FMN per subunit.</text>
</comment>
<dbReference type="EC" id="1.7.1.17" evidence="6"/>
<evidence type="ECO:0000313" key="9">
    <source>
        <dbReference type="Proteomes" id="UP000712080"/>
    </source>
</evidence>
<dbReference type="RefSeq" id="WP_169525588.1">
    <property type="nucleotide sequence ID" value="NZ_JAAMPU010000093.1"/>
</dbReference>
<reference evidence="8" key="1">
    <citation type="submission" date="2020-02" db="EMBL/GenBank/DDBJ databases">
        <title>Flavobacterium sp. genome.</title>
        <authorList>
            <person name="Jung H.S."/>
            <person name="Baek J.H."/>
            <person name="Jeon C.O."/>
        </authorList>
    </citation>
    <scope>NUCLEOTIDE SEQUENCE</scope>
    <source>
        <strain evidence="8">SE-s28</strain>
    </source>
</reference>
<keyword evidence="4 6" id="KW-0520">NAD</keyword>
<dbReference type="HAMAP" id="MF_01216">
    <property type="entry name" value="Azoreductase_type1"/>
    <property type="match status" value="1"/>
</dbReference>
<sequence>MKNILHVTSSPRGDESISTQLGRAIVSELISKNPGSELVEIDLVNNPFPHLDGKQTTALRTPTDLLTEEQKQLLERSNEAVRQLFTADHIIISLPLHNFGIASVLKSWLDNVIRAGHTFSYSSEGPKGLLSGKKVHIAIATGGIYSDGPMAALDFAVPYLESIFKFIGITDFEVYRAEGLGIPALQEKALEKAIESIAV</sequence>
<dbReference type="GO" id="GO:0016655">
    <property type="term" value="F:oxidoreductase activity, acting on NAD(P)H, quinone or similar compound as acceptor"/>
    <property type="evidence" value="ECO:0007669"/>
    <property type="project" value="InterPro"/>
</dbReference>
<dbReference type="InterPro" id="IPR023048">
    <property type="entry name" value="NADH:quinone_OxRdtase_FMN_depd"/>
</dbReference>
<dbReference type="GO" id="GO:0009055">
    <property type="term" value="F:electron transfer activity"/>
    <property type="evidence" value="ECO:0007669"/>
    <property type="project" value="UniProtKB-UniRule"/>
</dbReference>
<dbReference type="InterPro" id="IPR003680">
    <property type="entry name" value="Flavodoxin_fold"/>
</dbReference>
<keyword evidence="1 6" id="KW-0285">Flavoprotein</keyword>
<dbReference type="Pfam" id="PF02525">
    <property type="entry name" value="Flavodoxin_2"/>
    <property type="match status" value="1"/>
</dbReference>
<comment type="similarity">
    <text evidence="6">Belongs to the azoreductase type 1 family.</text>
</comment>
<dbReference type="PANTHER" id="PTHR43741">
    <property type="entry name" value="FMN-DEPENDENT NADH-AZOREDUCTASE 1"/>
    <property type="match status" value="1"/>
</dbReference>
<evidence type="ECO:0000256" key="3">
    <source>
        <dbReference type="ARBA" id="ARBA00023002"/>
    </source>
</evidence>
<dbReference type="GO" id="GO:0016652">
    <property type="term" value="F:oxidoreductase activity, acting on NAD(P)H as acceptor"/>
    <property type="evidence" value="ECO:0007669"/>
    <property type="project" value="UniProtKB-UniRule"/>
</dbReference>
<evidence type="ECO:0000259" key="7">
    <source>
        <dbReference type="Pfam" id="PF02525"/>
    </source>
</evidence>
<comment type="catalytic activity">
    <reaction evidence="5">
        <text>N,N-dimethyl-1,4-phenylenediamine + anthranilate + 2 NAD(+) = 2-(4-dimethylaminophenyl)diazenylbenzoate + 2 NADH + 2 H(+)</text>
        <dbReference type="Rhea" id="RHEA:55872"/>
        <dbReference type="ChEBI" id="CHEBI:15378"/>
        <dbReference type="ChEBI" id="CHEBI:15783"/>
        <dbReference type="ChEBI" id="CHEBI:16567"/>
        <dbReference type="ChEBI" id="CHEBI:57540"/>
        <dbReference type="ChEBI" id="CHEBI:57945"/>
        <dbReference type="ChEBI" id="CHEBI:71579"/>
        <dbReference type="EC" id="1.7.1.17"/>
    </reaction>
    <physiologicalReaction direction="right-to-left" evidence="5">
        <dbReference type="Rhea" id="RHEA:55874"/>
    </physiologicalReaction>
</comment>
<dbReference type="Proteomes" id="UP000712080">
    <property type="component" value="Unassembled WGS sequence"/>
</dbReference>
<comment type="caution">
    <text evidence="8">The sequence shown here is derived from an EMBL/GenBank/DDBJ whole genome shotgun (WGS) entry which is preliminary data.</text>
</comment>
<dbReference type="InterPro" id="IPR029039">
    <property type="entry name" value="Flavoprotein-like_sf"/>
</dbReference>
<dbReference type="Gene3D" id="3.40.50.360">
    <property type="match status" value="1"/>
</dbReference>
<keyword evidence="2 6" id="KW-0288">FMN</keyword>
<dbReference type="SUPFAM" id="SSF52218">
    <property type="entry name" value="Flavoproteins"/>
    <property type="match status" value="1"/>
</dbReference>
<name>A0A972FIH4_9FLAO</name>
<gene>
    <name evidence="6" type="primary">azoR</name>
    <name evidence="8" type="ORF">G6047_01120</name>
</gene>
<proteinExistence type="inferred from homology"/>
<evidence type="ECO:0000256" key="2">
    <source>
        <dbReference type="ARBA" id="ARBA00022643"/>
    </source>
</evidence>
<keyword evidence="3 6" id="KW-0560">Oxidoreductase</keyword>
<comment type="catalytic activity">
    <reaction evidence="6">
        <text>2 a quinone + NADH + H(+) = 2 a 1,4-benzosemiquinone + NAD(+)</text>
        <dbReference type="Rhea" id="RHEA:65952"/>
        <dbReference type="ChEBI" id="CHEBI:15378"/>
        <dbReference type="ChEBI" id="CHEBI:57540"/>
        <dbReference type="ChEBI" id="CHEBI:57945"/>
        <dbReference type="ChEBI" id="CHEBI:132124"/>
        <dbReference type="ChEBI" id="CHEBI:134225"/>
    </reaction>
</comment>